<dbReference type="RefSeq" id="WP_105681632.1">
    <property type="nucleotide sequence ID" value="NZ_JBBGZD010000001.1"/>
</dbReference>
<proteinExistence type="predicted"/>
<comment type="caution">
    <text evidence="2">The sequence shown here is derived from an EMBL/GenBank/DDBJ whole genome shotgun (WGS) entry which is preliminary data.</text>
</comment>
<dbReference type="Proteomes" id="UP000238325">
    <property type="component" value="Unassembled WGS sequence"/>
</dbReference>
<name>A0A2S9D2F3_CHRCI</name>
<evidence type="ECO:0000313" key="3">
    <source>
        <dbReference type="EMBL" id="PRB92710.1"/>
    </source>
</evidence>
<evidence type="ECO:0000256" key="1">
    <source>
        <dbReference type="SAM" id="MobiDB-lite"/>
    </source>
</evidence>
<dbReference type="EMBL" id="PCPH01000001">
    <property type="protein sequence ID" value="PRB92710.1"/>
    <property type="molecule type" value="Genomic_DNA"/>
</dbReference>
<evidence type="ECO:0000313" key="5">
    <source>
        <dbReference type="Proteomes" id="UP000238534"/>
    </source>
</evidence>
<feature type="compositionally biased region" description="Low complexity" evidence="1">
    <location>
        <begin position="32"/>
        <end position="44"/>
    </location>
</feature>
<organism evidence="2 5">
    <name type="scientific">Chryseobacterium culicis</name>
    <dbReference type="NCBI Taxonomy" id="680127"/>
    <lineage>
        <taxon>Bacteria</taxon>
        <taxon>Pseudomonadati</taxon>
        <taxon>Bacteroidota</taxon>
        <taxon>Flavobacteriia</taxon>
        <taxon>Flavobacteriales</taxon>
        <taxon>Weeksellaceae</taxon>
        <taxon>Chryseobacterium group</taxon>
        <taxon>Chryseobacterium</taxon>
    </lineage>
</organism>
<dbReference type="Proteomes" id="UP000238534">
    <property type="component" value="Unassembled WGS sequence"/>
</dbReference>
<feature type="compositionally biased region" description="Gly residues" evidence="1">
    <location>
        <begin position="68"/>
        <end position="77"/>
    </location>
</feature>
<evidence type="ECO:0000313" key="4">
    <source>
        <dbReference type="Proteomes" id="UP000238325"/>
    </source>
</evidence>
<accession>A0A2S9D2F3</accession>
<protein>
    <submittedName>
        <fullName evidence="2">Uncharacterized protein</fullName>
    </submittedName>
</protein>
<evidence type="ECO:0000313" key="2">
    <source>
        <dbReference type="EMBL" id="PRB86958.1"/>
    </source>
</evidence>
<feature type="region of interest" description="Disordered" evidence="1">
    <location>
        <begin position="30"/>
        <end position="77"/>
    </location>
</feature>
<dbReference type="EMBL" id="PCPP01000001">
    <property type="protein sequence ID" value="PRB86958.1"/>
    <property type="molecule type" value="Genomic_DNA"/>
</dbReference>
<dbReference type="AlphaFoldDB" id="A0A2S9D2F3"/>
<keyword evidence="4" id="KW-1185">Reference proteome</keyword>
<dbReference type="OrthoDB" id="9892749at2"/>
<sequence>MKLESLKSEKFGKYSKNTLEITELIKGGLAGNTSTSSSVTNESTFDTDSACPDCEKDPNGGTSVGLEPGFGLGRSAK</sequence>
<gene>
    <name evidence="2" type="ORF">CQ022_12155</name>
    <name evidence="3" type="ORF">CQ033_05825</name>
</gene>
<reference evidence="4 5" key="1">
    <citation type="submission" date="2017-09" db="EMBL/GenBank/DDBJ databases">
        <title>Genomic, metabolic, and phenotypic characteristics of bacterial isolates from the natural microbiome of the model nematode Caenorhabditis elegans.</title>
        <authorList>
            <person name="Zimmermann J."/>
            <person name="Obeng N."/>
            <person name="Yang W."/>
            <person name="Obeng O."/>
            <person name="Kissoyan K."/>
            <person name="Pees B."/>
            <person name="Dirksen P."/>
            <person name="Hoppner M."/>
            <person name="Franke A."/>
            <person name="Rosenstiel P."/>
            <person name="Leippe M."/>
            <person name="Dierking K."/>
            <person name="Kaleta C."/>
            <person name="Schulenburg H."/>
        </authorList>
    </citation>
    <scope>NUCLEOTIDE SEQUENCE [LARGE SCALE GENOMIC DNA]</scope>
    <source>
        <strain evidence="2 5">MYb25</strain>
        <strain evidence="3 4">MYb44</strain>
    </source>
</reference>